<comment type="caution">
    <text evidence="2">The sequence shown here is derived from an EMBL/GenBank/DDBJ whole genome shotgun (WGS) entry which is preliminary data.</text>
</comment>
<dbReference type="EMBL" id="BMAC01000492">
    <property type="protein sequence ID" value="GFP97522.1"/>
    <property type="molecule type" value="Genomic_DNA"/>
</dbReference>
<reference evidence="2" key="1">
    <citation type="submission" date="2020-07" db="EMBL/GenBank/DDBJ databases">
        <title>Ethylene signaling mediates host invasion by parasitic plants.</title>
        <authorList>
            <person name="Yoshida S."/>
        </authorList>
    </citation>
    <scope>NUCLEOTIDE SEQUENCE</scope>
    <source>
        <strain evidence="2">Okayama</strain>
    </source>
</reference>
<dbReference type="Proteomes" id="UP000653305">
    <property type="component" value="Unassembled WGS sequence"/>
</dbReference>
<name>A0A830CGX1_9LAMI</name>
<feature type="region of interest" description="Disordered" evidence="1">
    <location>
        <begin position="75"/>
        <end position="94"/>
    </location>
</feature>
<evidence type="ECO:0000256" key="1">
    <source>
        <dbReference type="SAM" id="MobiDB-lite"/>
    </source>
</evidence>
<evidence type="ECO:0000313" key="3">
    <source>
        <dbReference type="Proteomes" id="UP000653305"/>
    </source>
</evidence>
<proteinExistence type="predicted"/>
<keyword evidence="3" id="KW-1185">Reference proteome</keyword>
<gene>
    <name evidence="2" type="ORF">PHJA_001896300</name>
</gene>
<organism evidence="2 3">
    <name type="scientific">Phtheirospermum japonicum</name>
    <dbReference type="NCBI Taxonomy" id="374723"/>
    <lineage>
        <taxon>Eukaryota</taxon>
        <taxon>Viridiplantae</taxon>
        <taxon>Streptophyta</taxon>
        <taxon>Embryophyta</taxon>
        <taxon>Tracheophyta</taxon>
        <taxon>Spermatophyta</taxon>
        <taxon>Magnoliopsida</taxon>
        <taxon>eudicotyledons</taxon>
        <taxon>Gunneridae</taxon>
        <taxon>Pentapetalae</taxon>
        <taxon>asterids</taxon>
        <taxon>lamiids</taxon>
        <taxon>Lamiales</taxon>
        <taxon>Orobanchaceae</taxon>
        <taxon>Orobanchaceae incertae sedis</taxon>
        <taxon>Phtheirospermum</taxon>
    </lineage>
</organism>
<evidence type="ECO:0000313" key="2">
    <source>
        <dbReference type="EMBL" id="GFP97522.1"/>
    </source>
</evidence>
<accession>A0A830CGX1</accession>
<dbReference type="AlphaFoldDB" id="A0A830CGX1"/>
<sequence>MTMGLHVAFAGEEIKEKGTLVKNHVKKILGVKKIPITTYDFVVKQGKGKVKPTKNLVEKVLGSSDEVLAEAPKNDAKVSMKRTKKANEPNDEDVIVGEKAKGKAKLLKELLKDMSKGKDVKSTTKAV</sequence>
<protein>
    <submittedName>
        <fullName evidence="2">Uncharacterized protein</fullName>
    </submittedName>
</protein>